<organism evidence="2 3">
    <name type="scientific">Actinomadura fulvescens</name>
    <dbReference type="NCBI Taxonomy" id="46160"/>
    <lineage>
        <taxon>Bacteria</taxon>
        <taxon>Bacillati</taxon>
        <taxon>Actinomycetota</taxon>
        <taxon>Actinomycetes</taxon>
        <taxon>Streptosporangiales</taxon>
        <taxon>Thermomonosporaceae</taxon>
        <taxon>Actinomadura</taxon>
    </lineage>
</organism>
<reference evidence="2 3" key="1">
    <citation type="journal article" date="2019" name="Int. J. Syst. Evol. Microbiol.">
        <title>The Global Catalogue of Microorganisms (GCM) 10K type strain sequencing project: providing services to taxonomists for standard genome sequencing and annotation.</title>
        <authorList>
            <consortium name="The Broad Institute Genomics Platform"/>
            <consortium name="The Broad Institute Genome Sequencing Center for Infectious Disease"/>
            <person name="Wu L."/>
            <person name="Ma J."/>
        </authorList>
    </citation>
    <scope>NUCLEOTIDE SEQUENCE [LARGE SCALE GENOMIC DNA]</scope>
    <source>
        <strain evidence="2 3">JCM 6833</strain>
    </source>
</reference>
<proteinExistence type="predicted"/>
<evidence type="ECO:0000256" key="1">
    <source>
        <dbReference type="SAM" id="MobiDB-lite"/>
    </source>
</evidence>
<comment type="caution">
    <text evidence="2">The sequence shown here is derived from an EMBL/GenBank/DDBJ whole genome shotgun (WGS) entry which is preliminary data.</text>
</comment>
<dbReference type="EMBL" id="BAAATD010000005">
    <property type="protein sequence ID" value="GAA2603063.1"/>
    <property type="molecule type" value="Genomic_DNA"/>
</dbReference>
<protein>
    <recommendedName>
        <fullName evidence="4">Translation initiation factor IF-2</fullName>
    </recommendedName>
</protein>
<gene>
    <name evidence="2" type="ORF">GCM10010411_41330</name>
</gene>
<accession>A0ABN3PWJ1</accession>
<dbReference type="RefSeq" id="WP_344543169.1">
    <property type="nucleotide sequence ID" value="NZ_BAAATD010000005.1"/>
</dbReference>
<feature type="compositionally biased region" description="Basic residues" evidence="1">
    <location>
        <begin position="198"/>
        <end position="207"/>
    </location>
</feature>
<feature type="region of interest" description="Disordered" evidence="1">
    <location>
        <begin position="1"/>
        <end position="41"/>
    </location>
</feature>
<dbReference type="Proteomes" id="UP001501509">
    <property type="component" value="Unassembled WGS sequence"/>
</dbReference>
<feature type="compositionally biased region" description="Pro residues" evidence="1">
    <location>
        <begin position="167"/>
        <end position="182"/>
    </location>
</feature>
<feature type="compositionally biased region" description="Low complexity" evidence="1">
    <location>
        <begin position="143"/>
        <end position="166"/>
    </location>
</feature>
<feature type="region of interest" description="Disordered" evidence="1">
    <location>
        <begin position="83"/>
        <end position="207"/>
    </location>
</feature>
<feature type="compositionally biased region" description="Basic and acidic residues" evidence="1">
    <location>
        <begin position="7"/>
        <end position="18"/>
    </location>
</feature>
<evidence type="ECO:0000313" key="2">
    <source>
        <dbReference type="EMBL" id="GAA2603063.1"/>
    </source>
</evidence>
<evidence type="ECO:0000313" key="3">
    <source>
        <dbReference type="Proteomes" id="UP001501509"/>
    </source>
</evidence>
<keyword evidence="3" id="KW-1185">Reference proteome</keyword>
<name>A0ABN3PWJ1_9ACTN</name>
<evidence type="ECO:0008006" key="4">
    <source>
        <dbReference type="Google" id="ProtNLM"/>
    </source>
</evidence>
<sequence>MSFELHAGNDDVTSRVERSASASTVPVPTVTIAPPTAEPPAAAPVFVDGSGRRVRTVRVVGAVTGAALVAYLAVVGLNLSKGAEVPFTPWPAAKTPASASERERDREPATGGLSPRPAGSKPVNGGSRDEAPRGGVPSNGPHGNPSAAPQPPAGSGTPAPSNVPSAVPTPAPTPPTATPAPSPSSTRPGKSHASPPAHGKKKKEQSG</sequence>
<dbReference type="PRINTS" id="PR01217">
    <property type="entry name" value="PRICHEXTENSN"/>
</dbReference>
<feature type="compositionally biased region" description="Low complexity" evidence="1">
    <location>
        <begin position="19"/>
        <end position="35"/>
    </location>
</feature>